<dbReference type="AlphaFoldDB" id="A0AA87Z3X9"/>
<organism evidence="1 2">
    <name type="scientific">Ficus carica</name>
    <name type="common">Common fig</name>
    <dbReference type="NCBI Taxonomy" id="3494"/>
    <lineage>
        <taxon>Eukaryota</taxon>
        <taxon>Viridiplantae</taxon>
        <taxon>Streptophyta</taxon>
        <taxon>Embryophyta</taxon>
        <taxon>Tracheophyta</taxon>
        <taxon>Spermatophyta</taxon>
        <taxon>Magnoliopsida</taxon>
        <taxon>eudicotyledons</taxon>
        <taxon>Gunneridae</taxon>
        <taxon>Pentapetalae</taxon>
        <taxon>rosids</taxon>
        <taxon>fabids</taxon>
        <taxon>Rosales</taxon>
        <taxon>Moraceae</taxon>
        <taxon>Ficeae</taxon>
        <taxon>Ficus</taxon>
    </lineage>
</organism>
<name>A0AA87Z3X9_FICCA</name>
<dbReference type="Proteomes" id="UP001187192">
    <property type="component" value="Unassembled WGS sequence"/>
</dbReference>
<keyword evidence="2" id="KW-1185">Reference proteome</keyword>
<protein>
    <submittedName>
        <fullName evidence="1">Uncharacterized protein</fullName>
    </submittedName>
</protein>
<reference evidence="1" key="1">
    <citation type="submission" date="2023-07" db="EMBL/GenBank/DDBJ databases">
        <title>draft genome sequence of fig (Ficus carica).</title>
        <authorList>
            <person name="Takahashi T."/>
            <person name="Nishimura K."/>
        </authorList>
    </citation>
    <scope>NUCLEOTIDE SEQUENCE</scope>
</reference>
<evidence type="ECO:0000313" key="1">
    <source>
        <dbReference type="EMBL" id="GMN24770.1"/>
    </source>
</evidence>
<accession>A0AA87Z3X9</accession>
<evidence type="ECO:0000313" key="2">
    <source>
        <dbReference type="Proteomes" id="UP001187192"/>
    </source>
</evidence>
<proteinExistence type="predicted"/>
<gene>
    <name evidence="1" type="ORF">TIFTF001_045886</name>
</gene>
<comment type="caution">
    <text evidence="1">The sequence shown here is derived from an EMBL/GenBank/DDBJ whole genome shotgun (WGS) entry which is preliminary data.</text>
</comment>
<dbReference type="EMBL" id="BTGU01004283">
    <property type="protein sequence ID" value="GMN24770.1"/>
    <property type="molecule type" value="Genomic_DNA"/>
</dbReference>
<sequence length="146" mass="15616">MVGFAQSLNIWSPAKKKHLRSDLDTSGVSANDTPMLKSVVVLVSKQRCRALTRKNCPYLNRWADPLFIGVPRGLGCSGDPVGLNSKCSRRVDMLQVHRHRTSNRLAPRVPMAAGAGDTTGAVASGVRCQAADAECRVGRLLSACTG</sequence>